<dbReference type="Pfam" id="PF05761">
    <property type="entry name" value="5_nucleotid"/>
    <property type="match status" value="1"/>
</dbReference>
<evidence type="ECO:0000256" key="1">
    <source>
        <dbReference type="ARBA" id="ARBA00022723"/>
    </source>
</evidence>
<evidence type="ECO:0000256" key="3">
    <source>
        <dbReference type="ARBA" id="ARBA00022842"/>
    </source>
</evidence>
<keyword evidence="2" id="KW-0378">Hydrolase</keyword>
<dbReference type="SUPFAM" id="SSF56784">
    <property type="entry name" value="HAD-like"/>
    <property type="match status" value="1"/>
</dbReference>
<proteinExistence type="predicted"/>
<dbReference type="GO" id="GO:0008253">
    <property type="term" value="F:5'-nucleotidase activity"/>
    <property type="evidence" value="ECO:0007669"/>
    <property type="project" value="TreeGrafter"/>
</dbReference>
<feature type="transmembrane region" description="Helical" evidence="4">
    <location>
        <begin position="165"/>
        <end position="184"/>
    </location>
</feature>
<keyword evidence="3" id="KW-0460">Magnesium</keyword>
<keyword evidence="1" id="KW-0479">Metal-binding</keyword>
<dbReference type="GO" id="GO:0046872">
    <property type="term" value="F:metal ion binding"/>
    <property type="evidence" value="ECO:0007669"/>
    <property type="project" value="UniProtKB-KW"/>
</dbReference>
<protein>
    <submittedName>
        <fullName evidence="5">Uncharacterized protein</fullName>
    </submittedName>
</protein>
<evidence type="ECO:0000256" key="2">
    <source>
        <dbReference type="ARBA" id="ARBA00022801"/>
    </source>
</evidence>
<dbReference type="InterPro" id="IPR008380">
    <property type="entry name" value="HAD-SF_hydro_IG_5-nucl"/>
</dbReference>
<dbReference type="EnsemblPlants" id="MELO3C035066.2.1">
    <property type="protein sequence ID" value="MELO3C035066.2.1"/>
    <property type="gene ID" value="MELO3C035066.2"/>
</dbReference>
<dbReference type="PANTHER" id="PTHR12103">
    <property type="entry name" value="5'-NUCLEOTIDASE DOMAIN-CONTAINING"/>
    <property type="match status" value="1"/>
</dbReference>
<keyword evidence="4" id="KW-1133">Transmembrane helix</keyword>
<keyword evidence="4" id="KW-0812">Transmembrane</keyword>
<organism evidence="5">
    <name type="scientific">Cucumis melo</name>
    <name type="common">Muskmelon</name>
    <dbReference type="NCBI Taxonomy" id="3656"/>
    <lineage>
        <taxon>Eukaryota</taxon>
        <taxon>Viridiplantae</taxon>
        <taxon>Streptophyta</taxon>
        <taxon>Embryophyta</taxon>
        <taxon>Tracheophyta</taxon>
        <taxon>Spermatophyta</taxon>
        <taxon>Magnoliopsida</taxon>
        <taxon>eudicotyledons</taxon>
        <taxon>Gunneridae</taxon>
        <taxon>Pentapetalae</taxon>
        <taxon>rosids</taxon>
        <taxon>fabids</taxon>
        <taxon>Cucurbitales</taxon>
        <taxon>Cucurbitaceae</taxon>
        <taxon>Benincaseae</taxon>
        <taxon>Cucumis</taxon>
    </lineage>
</organism>
<reference evidence="5" key="1">
    <citation type="submission" date="2023-03" db="UniProtKB">
        <authorList>
            <consortium name="EnsemblPlants"/>
        </authorList>
    </citation>
    <scope>IDENTIFICATION</scope>
</reference>
<evidence type="ECO:0000313" key="5">
    <source>
        <dbReference type="EnsemblPlants" id="MELO3C035066.2.1"/>
    </source>
</evidence>
<dbReference type="PANTHER" id="PTHR12103:SF12">
    <property type="entry name" value="FI20020P1"/>
    <property type="match status" value="1"/>
</dbReference>
<keyword evidence="4" id="KW-0472">Membrane</keyword>
<name>A0A9I9EKD9_CUCME</name>
<sequence length="225" mass="26182">MVFRPRALRCLEIRVLYALCDVSKLAEKTIYVVCRSVNLHRSKTHDWPRVSPSSGTSTLQDPRPVMPLSIVWNLALTSNHTSKIKLVVRLNQKEVAFGGWFTLALELHKDFTTGTRWNAVMRKSKRFVRNLTLLNLAYSRFLRHLCDENVSLDNIQVYGFDYDYTLALLGQFIALNFAILFFQLRYPESCMMFKYDSTFPITGLYYDKFFELDTSLAIFLTITSF</sequence>
<dbReference type="AlphaFoldDB" id="A0A9I9EKD9"/>
<dbReference type="Gramene" id="MELO3C035066.2.1">
    <property type="protein sequence ID" value="MELO3C035066.2.1"/>
    <property type="gene ID" value="MELO3C035066.2"/>
</dbReference>
<dbReference type="InterPro" id="IPR036412">
    <property type="entry name" value="HAD-like_sf"/>
</dbReference>
<accession>A0A9I9EKD9</accession>
<evidence type="ECO:0000256" key="4">
    <source>
        <dbReference type="SAM" id="Phobius"/>
    </source>
</evidence>